<evidence type="ECO:0000313" key="2">
    <source>
        <dbReference type="Proteomes" id="UP000027154"/>
    </source>
</evidence>
<name>A0ABD3YA61_9GAMM</name>
<dbReference type="AlphaFoldDB" id="A0ABD3YA61"/>
<proteinExistence type="predicted"/>
<dbReference type="EMBL" id="JJNZ01000024">
    <property type="protein sequence ID" value="KDC51595.1"/>
    <property type="molecule type" value="Genomic_DNA"/>
</dbReference>
<gene>
    <name evidence="1" type="ORF">DC53_08475</name>
</gene>
<comment type="caution">
    <text evidence="1">The sequence shown here is derived from an EMBL/GenBank/DDBJ whole genome shotgun (WGS) entry which is preliminary data.</text>
</comment>
<sequence>MSFYDVFFILVISDMYTIQSYLLSLGITQYQPSIEQIQNIVKLVQHSFKSPNIFTINALDWANNNKRKPFTSAELTLLSGLLVNVGYKLSMYSAKQVVVVHNRQSLLITFGKSGFSTKDGSNVVFQ</sequence>
<dbReference type="Proteomes" id="UP000027154">
    <property type="component" value="Unassembled WGS sequence"/>
</dbReference>
<protein>
    <submittedName>
        <fullName evidence="1">Uncharacterized protein</fullName>
    </submittedName>
</protein>
<evidence type="ECO:0000313" key="1">
    <source>
        <dbReference type="EMBL" id="KDC51595.1"/>
    </source>
</evidence>
<organism evidence="1 2">
    <name type="scientific">Pseudoalteromonas fuliginea</name>
    <dbReference type="NCBI Taxonomy" id="1872678"/>
    <lineage>
        <taxon>Bacteria</taxon>
        <taxon>Pseudomonadati</taxon>
        <taxon>Pseudomonadota</taxon>
        <taxon>Gammaproteobacteria</taxon>
        <taxon>Alteromonadales</taxon>
        <taxon>Pseudoalteromonadaceae</taxon>
        <taxon>Pseudoalteromonas</taxon>
    </lineage>
</organism>
<reference evidence="1 2" key="1">
    <citation type="submission" date="2014-04" db="EMBL/GenBank/DDBJ databases">
        <title>Pseudoalteromonas galatheae sp. nov., isolated from a deep-sea polychaete near Canal Concepcion, Chile.</title>
        <authorList>
            <person name="Machado H.R."/>
            <person name="Gram L."/>
            <person name="Vynne N.G."/>
        </authorList>
    </citation>
    <scope>NUCLEOTIDE SEQUENCE [LARGE SCALE GENOMIC DNA]</scope>
    <source>
        <strain evidence="1 2">KMM216</strain>
    </source>
</reference>
<accession>A0ABD3YA61</accession>